<reference evidence="8 9" key="1">
    <citation type="submission" date="2011-07" db="EMBL/GenBank/DDBJ databases">
        <authorList>
            <person name="Coyne R."/>
            <person name="Brami D."/>
            <person name="Johnson J."/>
            <person name="Hostetler J."/>
            <person name="Hannick L."/>
            <person name="Clark T."/>
            <person name="Cassidy-Hanley D."/>
            <person name="Inman J."/>
        </authorList>
    </citation>
    <scope>NUCLEOTIDE SEQUENCE [LARGE SCALE GENOMIC DNA]</scope>
    <source>
        <strain evidence="8 9">G5</strain>
    </source>
</reference>
<dbReference type="InterPro" id="IPR016064">
    <property type="entry name" value="NAD/diacylglycerol_kinase_sf"/>
</dbReference>
<dbReference type="GO" id="GO:0005524">
    <property type="term" value="F:ATP binding"/>
    <property type="evidence" value="ECO:0007669"/>
    <property type="project" value="UniProtKB-KW"/>
</dbReference>
<dbReference type="EMBL" id="GL983202">
    <property type="protein sequence ID" value="EGR34109.1"/>
    <property type="molecule type" value="Genomic_DNA"/>
</dbReference>
<dbReference type="OrthoDB" id="242257at2759"/>
<keyword evidence="9" id="KW-1185">Reference proteome</keyword>
<dbReference type="InterPro" id="IPR001206">
    <property type="entry name" value="Diacylglycerol_kinase_cat_dom"/>
</dbReference>
<keyword evidence="4" id="KW-0547">Nucleotide-binding</keyword>
<dbReference type="InParanoid" id="G0QKY8"/>
<feature type="domain" description="DAGKc" evidence="7">
    <location>
        <begin position="1"/>
        <end position="109"/>
    </location>
</feature>
<evidence type="ECO:0000256" key="4">
    <source>
        <dbReference type="ARBA" id="ARBA00022741"/>
    </source>
</evidence>
<evidence type="ECO:0000256" key="6">
    <source>
        <dbReference type="ARBA" id="ARBA00022840"/>
    </source>
</evidence>
<dbReference type="InterPro" id="IPR017438">
    <property type="entry name" value="ATP-NAD_kinase_N"/>
</dbReference>
<dbReference type="Pfam" id="PF00609">
    <property type="entry name" value="DAGK_acc"/>
    <property type="match status" value="1"/>
</dbReference>
<dbReference type="SMART" id="SM00046">
    <property type="entry name" value="DAGKc"/>
    <property type="match status" value="1"/>
</dbReference>
<keyword evidence="3" id="KW-0808">Transferase</keyword>
<sequence length="274" mass="31627">MIFDSKSPHKTEHVYAKQTNVRAIVCGGDGTVIWVVNEMVNYKCDISNCPIGIIPFGTGNDFARVLGWGGGMSEGQLLGKDMCQFKKIMQNWINSKIENFDIWDIQVETNEDGLFKKIEKVTKNGKQFLEKKVYEKRNEQNIMEPVKILKKQMCNYMSVGVDARIGLGFDKNRTQSQAANKCVYCWEGFKKMFLNTLKMNDVIEKLDVVQKDDNYDINDIDIELQQDKNLYQCQFATQSQNFKQQTQEDALIQVLKDFSKAKHIKLVKVQVLMF</sequence>
<dbReference type="STRING" id="857967.G0QKY8"/>
<dbReference type="GO" id="GO:0007200">
    <property type="term" value="P:phospholipase C-activating G protein-coupled receptor signaling pathway"/>
    <property type="evidence" value="ECO:0007669"/>
    <property type="project" value="InterPro"/>
</dbReference>
<accession>G0QKY8</accession>
<evidence type="ECO:0000256" key="2">
    <source>
        <dbReference type="ARBA" id="ARBA00012133"/>
    </source>
</evidence>
<dbReference type="AlphaFoldDB" id="G0QKY8"/>
<dbReference type="SUPFAM" id="SSF111331">
    <property type="entry name" value="NAD kinase/diacylglycerol kinase-like"/>
    <property type="match status" value="1"/>
</dbReference>
<dbReference type="OMA" id="AKINQTM"/>
<dbReference type="GO" id="GO:0016020">
    <property type="term" value="C:membrane"/>
    <property type="evidence" value="ECO:0007669"/>
    <property type="project" value="TreeGrafter"/>
</dbReference>
<proteinExistence type="inferred from homology"/>
<dbReference type="PANTHER" id="PTHR11255">
    <property type="entry name" value="DIACYLGLYCEROL KINASE"/>
    <property type="match status" value="1"/>
</dbReference>
<evidence type="ECO:0000313" key="8">
    <source>
        <dbReference type="EMBL" id="EGR34109.1"/>
    </source>
</evidence>
<dbReference type="Gene3D" id="3.40.50.10330">
    <property type="entry name" value="Probable inorganic polyphosphate/atp-NAD kinase, domain 1"/>
    <property type="match status" value="1"/>
</dbReference>
<dbReference type="eggNOG" id="KOG0782">
    <property type="taxonomic scope" value="Eukaryota"/>
</dbReference>
<name>G0QKY8_ICHMU</name>
<gene>
    <name evidence="8" type="ORF">IMG5_023230</name>
</gene>
<protein>
    <recommendedName>
        <fullName evidence="2">diacylglycerol kinase (ATP)</fullName>
        <ecNumber evidence="2">2.7.1.107</ecNumber>
    </recommendedName>
</protein>
<organism evidence="8 9">
    <name type="scientific">Ichthyophthirius multifiliis</name>
    <name type="common">White spot disease agent</name>
    <name type="synonym">Ich</name>
    <dbReference type="NCBI Taxonomy" id="5932"/>
    <lineage>
        <taxon>Eukaryota</taxon>
        <taxon>Sar</taxon>
        <taxon>Alveolata</taxon>
        <taxon>Ciliophora</taxon>
        <taxon>Intramacronucleata</taxon>
        <taxon>Oligohymenophorea</taxon>
        <taxon>Hymenostomatida</taxon>
        <taxon>Ophryoglenina</taxon>
        <taxon>Ichthyophthirius</taxon>
    </lineage>
</organism>
<keyword evidence="5" id="KW-0418">Kinase</keyword>
<dbReference type="PANTHER" id="PTHR11255:SF121">
    <property type="entry name" value="DIACYLGLYCEROL KINASE (ATP)"/>
    <property type="match status" value="1"/>
</dbReference>
<evidence type="ECO:0000256" key="5">
    <source>
        <dbReference type="ARBA" id="ARBA00022777"/>
    </source>
</evidence>
<evidence type="ECO:0000256" key="3">
    <source>
        <dbReference type="ARBA" id="ARBA00022679"/>
    </source>
</evidence>
<dbReference type="PROSITE" id="PS50146">
    <property type="entry name" value="DAGK"/>
    <property type="match status" value="1"/>
</dbReference>
<dbReference type="InterPro" id="IPR000756">
    <property type="entry name" value="Diacylglycerol_kin_accessory"/>
</dbReference>
<comment type="similarity">
    <text evidence="1">Belongs to the eukaryotic diacylglycerol kinase family.</text>
</comment>
<dbReference type="RefSeq" id="XP_004039413.1">
    <property type="nucleotide sequence ID" value="XM_004039365.1"/>
</dbReference>
<evidence type="ECO:0000259" key="7">
    <source>
        <dbReference type="PROSITE" id="PS50146"/>
    </source>
</evidence>
<dbReference type="GO" id="GO:0004143">
    <property type="term" value="F:ATP-dependent diacylglycerol kinase activity"/>
    <property type="evidence" value="ECO:0007669"/>
    <property type="project" value="UniProtKB-EC"/>
</dbReference>
<dbReference type="GeneID" id="14910325"/>
<evidence type="ECO:0000313" key="9">
    <source>
        <dbReference type="Proteomes" id="UP000008983"/>
    </source>
</evidence>
<dbReference type="EC" id="2.7.1.107" evidence="2"/>
<keyword evidence="6" id="KW-0067">ATP-binding</keyword>
<dbReference type="InterPro" id="IPR037607">
    <property type="entry name" value="DGK"/>
</dbReference>
<dbReference type="Proteomes" id="UP000008983">
    <property type="component" value="Unassembled WGS sequence"/>
</dbReference>
<evidence type="ECO:0000256" key="1">
    <source>
        <dbReference type="ARBA" id="ARBA00009280"/>
    </source>
</evidence>
<dbReference type="Pfam" id="PF00781">
    <property type="entry name" value="DAGK_cat"/>
    <property type="match status" value="1"/>
</dbReference>